<name>A0ABZ2K7W3_9BACT</name>
<evidence type="ECO:0000313" key="2">
    <source>
        <dbReference type="EMBL" id="WXA94771.1"/>
    </source>
</evidence>
<organism evidence="2 3">
    <name type="scientific">Pendulispora brunnea</name>
    <dbReference type="NCBI Taxonomy" id="2905690"/>
    <lineage>
        <taxon>Bacteria</taxon>
        <taxon>Pseudomonadati</taxon>
        <taxon>Myxococcota</taxon>
        <taxon>Myxococcia</taxon>
        <taxon>Myxococcales</taxon>
        <taxon>Sorangiineae</taxon>
        <taxon>Pendulisporaceae</taxon>
        <taxon>Pendulispora</taxon>
    </lineage>
</organism>
<reference evidence="2 3" key="1">
    <citation type="submission" date="2021-12" db="EMBL/GenBank/DDBJ databases">
        <title>Discovery of the Pendulisporaceae a myxobacterial family with distinct sporulation behavior and unique specialized metabolism.</title>
        <authorList>
            <person name="Garcia R."/>
            <person name="Popoff A."/>
            <person name="Bader C.D."/>
            <person name="Loehr J."/>
            <person name="Walesch S."/>
            <person name="Walt C."/>
            <person name="Boldt J."/>
            <person name="Bunk B."/>
            <person name="Haeckl F.J.F.P.J."/>
            <person name="Gunesch A.P."/>
            <person name="Birkelbach J."/>
            <person name="Nuebel U."/>
            <person name="Pietschmann T."/>
            <person name="Bach T."/>
            <person name="Mueller R."/>
        </authorList>
    </citation>
    <scope>NUCLEOTIDE SEQUENCE [LARGE SCALE GENOMIC DNA]</scope>
    <source>
        <strain evidence="2 3">MSr12523</strain>
    </source>
</reference>
<keyword evidence="3" id="KW-1185">Reference proteome</keyword>
<sequence length="132" mass="15140">MASPFREPSPPNSEPARFTYPVNEFNRKIPRGVGISMAVLFAGFVLNFCEHAVVVNINRYFLAFFCLNLAIQAWFWRKDYMEKRIHFEVQQGRLTVTRGQMVLFQGGLRTLRSIGAEEGTERQQLEDGEGPP</sequence>
<keyword evidence="1" id="KW-1133">Transmembrane helix</keyword>
<feature type="transmembrane region" description="Helical" evidence="1">
    <location>
        <begin position="33"/>
        <end position="54"/>
    </location>
</feature>
<proteinExistence type="predicted"/>
<gene>
    <name evidence="2" type="ORF">LZC95_51170</name>
</gene>
<accession>A0ABZ2K7W3</accession>
<keyword evidence="1" id="KW-0812">Transmembrane</keyword>
<dbReference type="RefSeq" id="WP_394845382.1">
    <property type="nucleotide sequence ID" value="NZ_CP089982.1"/>
</dbReference>
<dbReference type="Proteomes" id="UP001379533">
    <property type="component" value="Chromosome"/>
</dbReference>
<evidence type="ECO:0000313" key="3">
    <source>
        <dbReference type="Proteomes" id="UP001379533"/>
    </source>
</evidence>
<keyword evidence="1" id="KW-0472">Membrane</keyword>
<evidence type="ECO:0000256" key="1">
    <source>
        <dbReference type="SAM" id="Phobius"/>
    </source>
</evidence>
<dbReference type="EMBL" id="CP089982">
    <property type="protein sequence ID" value="WXA94771.1"/>
    <property type="molecule type" value="Genomic_DNA"/>
</dbReference>
<feature type="transmembrane region" description="Helical" evidence="1">
    <location>
        <begin position="60"/>
        <end position="76"/>
    </location>
</feature>
<protein>
    <submittedName>
        <fullName evidence="2">Uncharacterized protein</fullName>
    </submittedName>
</protein>